<evidence type="ECO:0000259" key="1">
    <source>
        <dbReference type="Pfam" id="PF17851"/>
    </source>
</evidence>
<proteinExistence type="predicted"/>
<feature type="domain" description="Beta-xylosidase C-terminal Concanavalin A-like" evidence="1">
    <location>
        <begin position="201"/>
        <end position="372"/>
    </location>
</feature>
<dbReference type="Gene3D" id="2.60.40.3440">
    <property type="match status" value="2"/>
</dbReference>
<sequence length="395" mass="42251">MAHDDHYTVDEDSVLTIAAPGLLANDSDTDGGSLTVSGVNQQSTLGALTVNADGSMTYDPRAAYGFLAAGETRNDAFTYTISDNQGGSATATVTLTVTGKNDAPIAVDDQLATAFDTSVAINVLANDHDLDGILSFSNIEITQGPTNGVVSANPASGTLLYTPNNGFSGTDQIQYIVRDQLGLASNVATVTIQVLPRGITSDDFSNPELSRELWQFVDPHGDSQVSFTGSHAEITVAEGRSHDLWTNSLWAPRLLQAVNNTDFEIEVKYDSVVQAQYQLQGLVAQADDKNLVRFDVYSDGNTTRLFAAKFTNGIATKVASQSISSTGPIYLRLTRNGDTWTARYSSDGQAWYTFATFTYSLSITRAGFFVGNHGSNGAVPGFTGRADYFRVHVDD</sequence>
<dbReference type="InterPro" id="IPR013320">
    <property type="entry name" value="ConA-like_dom_sf"/>
</dbReference>
<dbReference type="NCBIfam" id="NF012211">
    <property type="entry name" value="tand_rpt_95"/>
    <property type="match status" value="2"/>
</dbReference>
<protein>
    <recommendedName>
        <fullName evidence="1">Beta-xylosidase C-terminal Concanavalin A-like domain-containing protein</fullName>
    </recommendedName>
</protein>
<organism evidence="2 3">
    <name type="scientific">Calycomorphotria hydatis</name>
    <dbReference type="NCBI Taxonomy" id="2528027"/>
    <lineage>
        <taxon>Bacteria</taxon>
        <taxon>Pseudomonadati</taxon>
        <taxon>Planctomycetota</taxon>
        <taxon>Planctomycetia</taxon>
        <taxon>Planctomycetales</taxon>
        <taxon>Planctomycetaceae</taxon>
        <taxon>Calycomorphotria</taxon>
    </lineage>
</organism>
<dbReference type="Gene3D" id="2.60.120.200">
    <property type="match status" value="1"/>
</dbReference>
<dbReference type="EMBL" id="CP036316">
    <property type="protein sequence ID" value="QDT63861.1"/>
    <property type="molecule type" value="Genomic_DNA"/>
</dbReference>
<evidence type="ECO:0000313" key="2">
    <source>
        <dbReference type="EMBL" id="QDT63861.1"/>
    </source>
</evidence>
<dbReference type="NCBIfam" id="TIGR01965">
    <property type="entry name" value="VCBS_repeat"/>
    <property type="match status" value="1"/>
</dbReference>
<dbReference type="Pfam" id="PF17963">
    <property type="entry name" value="Big_9"/>
    <property type="match status" value="2"/>
</dbReference>
<dbReference type="AlphaFoldDB" id="A0A517T679"/>
<dbReference type="InterPro" id="IPR041542">
    <property type="entry name" value="GH43_C2"/>
</dbReference>
<gene>
    <name evidence="2" type="ORF">V22_10860</name>
</gene>
<dbReference type="OrthoDB" id="9805159at2"/>
<reference evidence="2 3" key="1">
    <citation type="submission" date="2019-02" db="EMBL/GenBank/DDBJ databases">
        <title>Deep-cultivation of Planctomycetes and their phenomic and genomic characterization uncovers novel biology.</title>
        <authorList>
            <person name="Wiegand S."/>
            <person name="Jogler M."/>
            <person name="Boedeker C."/>
            <person name="Pinto D."/>
            <person name="Vollmers J."/>
            <person name="Rivas-Marin E."/>
            <person name="Kohn T."/>
            <person name="Peeters S.H."/>
            <person name="Heuer A."/>
            <person name="Rast P."/>
            <person name="Oberbeckmann S."/>
            <person name="Bunk B."/>
            <person name="Jeske O."/>
            <person name="Meyerdierks A."/>
            <person name="Storesund J.E."/>
            <person name="Kallscheuer N."/>
            <person name="Luecker S."/>
            <person name="Lage O.M."/>
            <person name="Pohl T."/>
            <person name="Merkel B.J."/>
            <person name="Hornburger P."/>
            <person name="Mueller R.-W."/>
            <person name="Bruemmer F."/>
            <person name="Labrenz M."/>
            <person name="Spormann A.M."/>
            <person name="Op den Camp H."/>
            <person name="Overmann J."/>
            <person name="Amann R."/>
            <person name="Jetten M.S.M."/>
            <person name="Mascher T."/>
            <person name="Medema M.H."/>
            <person name="Devos D.P."/>
            <person name="Kaster A.-K."/>
            <person name="Ovreas L."/>
            <person name="Rohde M."/>
            <person name="Galperin M.Y."/>
            <person name="Jogler C."/>
        </authorList>
    </citation>
    <scope>NUCLEOTIDE SEQUENCE [LARGE SCALE GENOMIC DNA]</scope>
    <source>
        <strain evidence="2 3">V22</strain>
    </source>
</reference>
<evidence type="ECO:0000313" key="3">
    <source>
        <dbReference type="Proteomes" id="UP000319976"/>
    </source>
</evidence>
<dbReference type="Proteomes" id="UP000319976">
    <property type="component" value="Chromosome"/>
</dbReference>
<dbReference type="InterPro" id="IPR010221">
    <property type="entry name" value="VCBS_dom"/>
</dbReference>
<dbReference type="KEGG" id="chya:V22_10860"/>
<name>A0A517T679_9PLAN</name>
<dbReference type="SUPFAM" id="SSF49899">
    <property type="entry name" value="Concanavalin A-like lectins/glucanases"/>
    <property type="match status" value="1"/>
</dbReference>
<dbReference type="Pfam" id="PF17851">
    <property type="entry name" value="GH43_C2"/>
    <property type="match status" value="1"/>
</dbReference>
<keyword evidence="3" id="KW-1185">Reference proteome</keyword>
<accession>A0A517T679</accession>